<dbReference type="HOGENOM" id="CLU_1993450_0_0_1"/>
<accession>A0A0C3PP67</accession>
<evidence type="ECO:0000313" key="2">
    <source>
        <dbReference type="Proteomes" id="UP000053257"/>
    </source>
</evidence>
<sequence length="125" mass="13883">MIALNCVLSVSIVGHAAQLYNSKDASARLRLIFRICARFASAGQFPPHAARIRWISEGQMHTSSKPLTLASAKVFKIADPLSLDQRWAGRLVWMAVVKRPPSLMHPLPGSRDRYRTAQTFADQPS</sequence>
<evidence type="ECO:0000313" key="1">
    <source>
        <dbReference type="EMBL" id="KIP08693.1"/>
    </source>
</evidence>
<reference evidence="1 2" key="1">
    <citation type="journal article" date="2014" name="PLoS Genet.">
        <title>Analysis of the Phlebiopsis gigantea genome, transcriptome and secretome provides insight into its pioneer colonization strategies of wood.</title>
        <authorList>
            <person name="Hori C."/>
            <person name="Ishida T."/>
            <person name="Igarashi K."/>
            <person name="Samejima M."/>
            <person name="Suzuki H."/>
            <person name="Master E."/>
            <person name="Ferreira P."/>
            <person name="Ruiz-Duenas F.J."/>
            <person name="Held B."/>
            <person name="Canessa P."/>
            <person name="Larrondo L.F."/>
            <person name="Schmoll M."/>
            <person name="Druzhinina I.S."/>
            <person name="Kubicek C.P."/>
            <person name="Gaskell J.A."/>
            <person name="Kersten P."/>
            <person name="St John F."/>
            <person name="Glasner J."/>
            <person name="Sabat G."/>
            <person name="Splinter BonDurant S."/>
            <person name="Syed K."/>
            <person name="Yadav J."/>
            <person name="Mgbeahuruike A.C."/>
            <person name="Kovalchuk A."/>
            <person name="Asiegbu F.O."/>
            <person name="Lackner G."/>
            <person name="Hoffmeister D."/>
            <person name="Rencoret J."/>
            <person name="Gutierrez A."/>
            <person name="Sun H."/>
            <person name="Lindquist E."/>
            <person name="Barry K."/>
            <person name="Riley R."/>
            <person name="Grigoriev I.V."/>
            <person name="Henrissat B."/>
            <person name="Kues U."/>
            <person name="Berka R.M."/>
            <person name="Martinez A.T."/>
            <person name="Covert S.F."/>
            <person name="Blanchette R.A."/>
            <person name="Cullen D."/>
        </authorList>
    </citation>
    <scope>NUCLEOTIDE SEQUENCE [LARGE SCALE GENOMIC DNA]</scope>
    <source>
        <strain evidence="1 2">11061_1 CR5-6</strain>
    </source>
</reference>
<gene>
    <name evidence="1" type="ORF">PHLGIDRAFT_366455</name>
</gene>
<keyword evidence="2" id="KW-1185">Reference proteome</keyword>
<dbReference type="Proteomes" id="UP000053257">
    <property type="component" value="Unassembled WGS sequence"/>
</dbReference>
<dbReference type="EMBL" id="KN840476">
    <property type="protein sequence ID" value="KIP08693.1"/>
    <property type="molecule type" value="Genomic_DNA"/>
</dbReference>
<dbReference type="AlphaFoldDB" id="A0A0C3PP67"/>
<name>A0A0C3PP67_PHLG1</name>
<proteinExistence type="predicted"/>
<organism evidence="1 2">
    <name type="scientific">Phlebiopsis gigantea (strain 11061_1 CR5-6)</name>
    <name type="common">White-rot fungus</name>
    <name type="synonym">Peniophora gigantea</name>
    <dbReference type="NCBI Taxonomy" id="745531"/>
    <lineage>
        <taxon>Eukaryota</taxon>
        <taxon>Fungi</taxon>
        <taxon>Dikarya</taxon>
        <taxon>Basidiomycota</taxon>
        <taxon>Agaricomycotina</taxon>
        <taxon>Agaricomycetes</taxon>
        <taxon>Polyporales</taxon>
        <taxon>Phanerochaetaceae</taxon>
        <taxon>Phlebiopsis</taxon>
    </lineage>
</organism>
<protein>
    <submittedName>
        <fullName evidence="1">Uncharacterized protein</fullName>
    </submittedName>
</protein>